<organism evidence="2 3">
    <name type="scientific">Bugula neritina</name>
    <name type="common">Brown bryozoan</name>
    <name type="synonym">Sertularia neritina</name>
    <dbReference type="NCBI Taxonomy" id="10212"/>
    <lineage>
        <taxon>Eukaryota</taxon>
        <taxon>Metazoa</taxon>
        <taxon>Spiralia</taxon>
        <taxon>Lophotrochozoa</taxon>
        <taxon>Bryozoa</taxon>
        <taxon>Gymnolaemata</taxon>
        <taxon>Cheilostomatida</taxon>
        <taxon>Flustrina</taxon>
        <taxon>Buguloidea</taxon>
        <taxon>Bugulidae</taxon>
        <taxon>Bugula</taxon>
    </lineage>
</organism>
<evidence type="ECO:0000259" key="1">
    <source>
        <dbReference type="Pfam" id="PF17517"/>
    </source>
</evidence>
<accession>A0A7J7JYI2</accession>
<protein>
    <recommendedName>
        <fullName evidence="1">IgGFc-binding protein N-terminal domain-containing protein</fullName>
    </recommendedName>
</protein>
<dbReference type="AlphaFoldDB" id="A0A7J7JYI2"/>
<name>A0A7J7JYI2_BUGNE</name>
<gene>
    <name evidence="2" type="ORF">EB796_010223</name>
</gene>
<dbReference type="InterPro" id="IPR035234">
    <property type="entry name" value="IgGFc-bd_N"/>
</dbReference>
<dbReference type="OrthoDB" id="10005154at2759"/>
<proteinExistence type="predicted"/>
<evidence type="ECO:0000313" key="3">
    <source>
        <dbReference type="Proteomes" id="UP000593567"/>
    </source>
</evidence>
<dbReference type="Pfam" id="PF17517">
    <property type="entry name" value="IgGFc_binding"/>
    <property type="match status" value="1"/>
</dbReference>
<keyword evidence="3" id="KW-1185">Reference proteome</keyword>
<dbReference type="Proteomes" id="UP000593567">
    <property type="component" value="Unassembled WGS sequence"/>
</dbReference>
<reference evidence="2" key="1">
    <citation type="submission" date="2020-06" db="EMBL/GenBank/DDBJ databases">
        <title>Draft genome of Bugula neritina, a colonial animal packing powerful symbionts and potential medicines.</title>
        <authorList>
            <person name="Rayko M."/>
        </authorList>
    </citation>
    <scope>NUCLEOTIDE SEQUENCE [LARGE SCALE GENOMIC DNA]</scope>
    <source>
        <strain evidence="2">Kwan_BN1</strain>
    </source>
</reference>
<comment type="caution">
    <text evidence="2">The sequence shown here is derived from an EMBL/GenBank/DDBJ whole genome shotgun (WGS) entry which is preliminary data.</text>
</comment>
<dbReference type="EMBL" id="VXIV02001601">
    <property type="protein sequence ID" value="KAF6031469.1"/>
    <property type="molecule type" value="Genomic_DNA"/>
</dbReference>
<feature type="domain" description="IgGFc-binding protein N-terminal" evidence="1">
    <location>
        <begin position="1"/>
        <end position="69"/>
    </location>
</feature>
<evidence type="ECO:0000313" key="2">
    <source>
        <dbReference type="EMBL" id="KAF6031469.1"/>
    </source>
</evidence>
<sequence length="80" mass="9040">MQAFETFQVQARCPNAPKSKKRQCAKDLSGSIITANNKIHVHSGNVRAFVKAGEGLSRDHLVEEMVPTDRQVMKRFSNWL</sequence>